<keyword evidence="2" id="KW-1185">Reference proteome</keyword>
<dbReference type="SUPFAM" id="SSF47113">
    <property type="entry name" value="Histone-fold"/>
    <property type="match status" value="2"/>
</dbReference>
<protein>
    <submittedName>
        <fullName evidence="1">Uncharacterized protein</fullName>
    </submittedName>
</protein>
<dbReference type="Proteomes" id="UP001142374">
    <property type="component" value="Unassembled WGS sequence"/>
</dbReference>
<dbReference type="InterPro" id="IPR009072">
    <property type="entry name" value="Histone-fold"/>
</dbReference>
<proteinExistence type="predicted"/>
<gene>
    <name evidence="1" type="ORF">NQU55_34380</name>
</gene>
<comment type="caution">
    <text evidence="1">The sequence shown here is derived from an EMBL/GenBank/DDBJ whole genome shotgun (WGS) entry which is preliminary data.</text>
</comment>
<dbReference type="RefSeq" id="WP_256791754.1">
    <property type="nucleotide sequence ID" value="NZ_JANIID010000055.1"/>
</dbReference>
<organism evidence="1 2">
    <name type="scientific">Streptomyces telluris</name>
    <dbReference type="NCBI Taxonomy" id="2720021"/>
    <lineage>
        <taxon>Bacteria</taxon>
        <taxon>Bacillati</taxon>
        <taxon>Actinomycetota</taxon>
        <taxon>Actinomycetes</taxon>
        <taxon>Kitasatosporales</taxon>
        <taxon>Streptomycetaceae</taxon>
        <taxon>Streptomyces</taxon>
    </lineage>
</organism>
<dbReference type="Gene3D" id="1.10.20.10">
    <property type="entry name" value="Histone, subunit A"/>
    <property type="match status" value="1"/>
</dbReference>
<dbReference type="EMBL" id="JANIID010000055">
    <property type="protein sequence ID" value="MCQ8774811.1"/>
    <property type="molecule type" value="Genomic_DNA"/>
</dbReference>
<evidence type="ECO:0000313" key="2">
    <source>
        <dbReference type="Proteomes" id="UP001142374"/>
    </source>
</evidence>
<sequence>MVIPSLQPALKKTPVKRSMKAKSQMRVAAGAVTAAMAAVNHVISEIVEAAAAAAAGAHTIQAEHLRAAVLGDDDLATALRDWFGADGKNHTASAPVPTPGTNTVSLELSGDARARLTGTRMELLEDITLYAAEVSRKDRRVTIQAGDVVAAVRLFLKGGLRERTLHNVREALKGK</sequence>
<name>A0A9X2RSM5_9ACTN</name>
<dbReference type="AlphaFoldDB" id="A0A9X2RSM5"/>
<evidence type="ECO:0000313" key="1">
    <source>
        <dbReference type="EMBL" id="MCQ8774811.1"/>
    </source>
</evidence>
<reference evidence="1" key="1">
    <citation type="submission" date="2022-06" db="EMBL/GenBank/DDBJ databases">
        <title>WGS of actinobacteria.</title>
        <authorList>
            <person name="Thawai C."/>
        </authorList>
    </citation>
    <scope>NUCLEOTIDE SEQUENCE</scope>
    <source>
        <strain evidence="1">AA8</strain>
    </source>
</reference>
<accession>A0A9X2RSM5</accession>
<dbReference type="GO" id="GO:0046982">
    <property type="term" value="F:protein heterodimerization activity"/>
    <property type="evidence" value="ECO:0007669"/>
    <property type="project" value="InterPro"/>
</dbReference>